<dbReference type="Proteomes" id="UP001604277">
    <property type="component" value="Unassembled WGS sequence"/>
</dbReference>
<evidence type="ECO:0000313" key="2">
    <source>
        <dbReference type="EMBL" id="KAL2501304.1"/>
    </source>
</evidence>
<protein>
    <submittedName>
        <fullName evidence="2">Uncharacterized protein</fullName>
    </submittedName>
</protein>
<proteinExistence type="predicted"/>
<reference evidence="3" key="1">
    <citation type="submission" date="2024-07" db="EMBL/GenBank/DDBJ databases">
        <title>Two chromosome-level genome assemblies of Korean endemic species Abeliophyllum distichum and Forsythia ovata (Oleaceae).</title>
        <authorList>
            <person name="Jang H."/>
        </authorList>
    </citation>
    <scope>NUCLEOTIDE SEQUENCE [LARGE SCALE GENOMIC DNA]</scope>
</reference>
<gene>
    <name evidence="2" type="ORF">Fot_35152</name>
</gene>
<accession>A0ABD1SKP9</accession>
<keyword evidence="3" id="KW-1185">Reference proteome</keyword>
<name>A0ABD1SKP9_9LAMI</name>
<evidence type="ECO:0000313" key="3">
    <source>
        <dbReference type="Proteomes" id="UP001604277"/>
    </source>
</evidence>
<sequence>MNNQASNLEDLFVTLIIFSNINFNRRKKKLAAATTSASKATKASASAPLPKGVIINEPSAHKSTQPTLPEVVSKGKAPADPLVEKSPSRLSAKLVLEQKLIQYERRGPTRVTLSSLNEKGRGLPNLAHI</sequence>
<evidence type="ECO:0000256" key="1">
    <source>
        <dbReference type="SAM" id="MobiDB-lite"/>
    </source>
</evidence>
<dbReference type="EMBL" id="JBFOLJ010000010">
    <property type="protein sequence ID" value="KAL2501304.1"/>
    <property type="molecule type" value="Genomic_DNA"/>
</dbReference>
<comment type="caution">
    <text evidence="2">The sequence shown here is derived from an EMBL/GenBank/DDBJ whole genome shotgun (WGS) entry which is preliminary data.</text>
</comment>
<organism evidence="2 3">
    <name type="scientific">Forsythia ovata</name>
    <dbReference type="NCBI Taxonomy" id="205694"/>
    <lineage>
        <taxon>Eukaryota</taxon>
        <taxon>Viridiplantae</taxon>
        <taxon>Streptophyta</taxon>
        <taxon>Embryophyta</taxon>
        <taxon>Tracheophyta</taxon>
        <taxon>Spermatophyta</taxon>
        <taxon>Magnoliopsida</taxon>
        <taxon>eudicotyledons</taxon>
        <taxon>Gunneridae</taxon>
        <taxon>Pentapetalae</taxon>
        <taxon>asterids</taxon>
        <taxon>lamiids</taxon>
        <taxon>Lamiales</taxon>
        <taxon>Oleaceae</taxon>
        <taxon>Forsythieae</taxon>
        <taxon>Forsythia</taxon>
    </lineage>
</organism>
<dbReference type="AlphaFoldDB" id="A0ABD1SKP9"/>
<feature type="region of interest" description="Disordered" evidence="1">
    <location>
        <begin position="57"/>
        <end position="84"/>
    </location>
</feature>